<dbReference type="Proteomes" id="UP000197153">
    <property type="component" value="Chromosome 3"/>
</dbReference>
<dbReference type="Gene3D" id="3.60.40.10">
    <property type="entry name" value="PPM-type phosphatase domain"/>
    <property type="match status" value="1"/>
</dbReference>
<gene>
    <name evidence="3" type="ORF">Y958_27260</name>
</gene>
<dbReference type="KEGG" id="nao:Y958_27260"/>
<sequence>MARDARQRREARPPRAQAITGKEEERLLQVCALISDAGGPLPNEDAAGHHGDWAWVIDGATGVSGATIEGLSDAAWFARAVDQTLRRVLPDSGHLPTDAVLRRVVEDCTQAFAQATRDVPRAWHERPSAAFALLRRLGERLEMTTLGDCQIIHRAEDGQARVFGASAIPAFEERTLAAARRALDEAPDLTPAGLWDQVVDQLRANRRCMNAGGGYWVLSTDTDALAHVDRATIPVDGGPVALASDGFLRLIDMFGRATAADFLGLDDQAKAESALRDLRRIEAADDPHHGHLRLKRSDDASFILVRPA</sequence>
<evidence type="ECO:0000313" key="4">
    <source>
        <dbReference type="Proteomes" id="UP000197153"/>
    </source>
</evidence>
<feature type="compositionally biased region" description="Basic and acidic residues" evidence="1">
    <location>
        <begin position="1"/>
        <end position="13"/>
    </location>
</feature>
<evidence type="ECO:0000259" key="2">
    <source>
        <dbReference type="Pfam" id="PF13672"/>
    </source>
</evidence>
<dbReference type="EMBL" id="CP022112">
    <property type="protein sequence ID" value="ASG24564.1"/>
    <property type="molecule type" value="Genomic_DNA"/>
</dbReference>
<dbReference type="InterPro" id="IPR036457">
    <property type="entry name" value="PPM-type-like_dom_sf"/>
</dbReference>
<reference evidence="3 4" key="1">
    <citation type="submission" date="2017-06" db="EMBL/GenBank/DDBJ databases">
        <title>Complete genome sequence of Nitrospirillum amazonense strain CBAmC, an endophytic nitrogen-fixing and plant growth-promoting bacterium, isolated from sugarcane.</title>
        <authorList>
            <person name="Schwab S."/>
            <person name="dos Santos Teixeira K.R."/>
            <person name="Simoes Araujo J.L."/>
            <person name="Soares Vidal M."/>
            <person name="Borges de Freitas H.R."/>
            <person name="Rivello Crivelaro A.L."/>
            <person name="Bueno de Camargo Nunes A."/>
            <person name="dos Santos C.M."/>
            <person name="Palmeira da Silva Rosa D."/>
            <person name="da Silva Padilha D."/>
            <person name="da Silva E."/>
            <person name="Araujo Terra L."/>
            <person name="Soares Mendes V."/>
            <person name="Farinelli L."/>
            <person name="Magalhaes Cruz L."/>
            <person name="Baldani J.I."/>
        </authorList>
    </citation>
    <scope>NUCLEOTIDE SEQUENCE [LARGE SCALE GENOMIC DNA]</scope>
    <source>
        <strain evidence="3 4">CBAmC</strain>
    </source>
</reference>
<dbReference type="AlphaFoldDB" id="A0A248K2B2"/>
<dbReference type="InterPro" id="IPR001932">
    <property type="entry name" value="PPM-type_phosphatase-like_dom"/>
</dbReference>
<protein>
    <recommendedName>
        <fullName evidence="2">PPM-type phosphatase domain-containing protein</fullName>
    </recommendedName>
</protein>
<evidence type="ECO:0000256" key="1">
    <source>
        <dbReference type="SAM" id="MobiDB-lite"/>
    </source>
</evidence>
<dbReference type="Pfam" id="PF13672">
    <property type="entry name" value="PP2C_2"/>
    <property type="match status" value="1"/>
</dbReference>
<accession>A0A248K2B2</accession>
<organism evidence="3 4">
    <name type="scientific">Nitrospirillum viridazoti CBAmc</name>
    <dbReference type="NCBI Taxonomy" id="1441467"/>
    <lineage>
        <taxon>Bacteria</taxon>
        <taxon>Pseudomonadati</taxon>
        <taxon>Pseudomonadota</taxon>
        <taxon>Alphaproteobacteria</taxon>
        <taxon>Rhodospirillales</taxon>
        <taxon>Azospirillaceae</taxon>
        <taxon>Nitrospirillum</taxon>
        <taxon>Nitrospirillum viridazoti</taxon>
    </lineage>
</organism>
<feature type="region of interest" description="Disordered" evidence="1">
    <location>
        <begin position="1"/>
        <end position="21"/>
    </location>
</feature>
<proteinExistence type="predicted"/>
<dbReference type="SUPFAM" id="SSF81606">
    <property type="entry name" value="PP2C-like"/>
    <property type="match status" value="1"/>
</dbReference>
<keyword evidence="4" id="KW-1185">Reference proteome</keyword>
<evidence type="ECO:0000313" key="3">
    <source>
        <dbReference type="EMBL" id="ASG24564.1"/>
    </source>
</evidence>
<name>A0A248K2B2_9PROT</name>
<feature type="domain" description="PPM-type phosphatase" evidence="2">
    <location>
        <begin position="41"/>
        <end position="248"/>
    </location>
</feature>